<evidence type="ECO:0000256" key="1">
    <source>
        <dbReference type="SAM" id="MobiDB-lite"/>
    </source>
</evidence>
<accession>A0AAD6S0E2</accession>
<name>A0AAD6S0E2_9AGAR</name>
<feature type="region of interest" description="Disordered" evidence="1">
    <location>
        <begin position="172"/>
        <end position="193"/>
    </location>
</feature>
<proteinExistence type="predicted"/>
<sequence length="354" mass="38644">MDAQPHSAHSHGSQHVYSPLRSQTIDVVSPNDSISQASGPSRRSSQRPSRRSGPSYPSRLHSPTRRPQASSLFPAVHCPLSLSRSTETTVHAHSERRGWGDVSRGMINRSALANAHRTLNISCPATTRHRALNAPATHEDRCSDPTIHSGVSAQAQAWDSVRRKAICQGRLRGRSAHRPRADRHPVRPHAAPGELKKRERFPDAQRARRARSFRAHRAKAGTTINGGFATAAVGGWIGAKYPVLRASRGEAVAVRDAQKGGTISEGQDDIAGLGREVKAAENAMGIHLLDSHGKHAPQTSPVHGSGAGMTSRVRTLVDRELSVKPGSRFVHTWVHHQEIYRSFVFTEQRDEKIA</sequence>
<feature type="compositionally biased region" description="Basic residues" evidence="1">
    <location>
        <begin position="172"/>
        <end position="181"/>
    </location>
</feature>
<comment type="caution">
    <text evidence="2">The sequence shown here is derived from an EMBL/GenBank/DDBJ whole genome shotgun (WGS) entry which is preliminary data.</text>
</comment>
<feature type="compositionally biased region" description="Low complexity" evidence="1">
    <location>
        <begin position="33"/>
        <end position="43"/>
    </location>
</feature>
<gene>
    <name evidence="2" type="ORF">C8F04DRAFT_1243118</name>
</gene>
<feature type="region of interest" description="Disordered" evidence="1">
    <location>
        <begin position="1"/>
        <end position="73"/>
    </location>
</feature>
<reference evidence="2" key="1">
    <citation type="submission" date="2023-03" db="EMBL/GenBank/DDBJ databases">
        <title>Massive genome expansion in bonnet fungi (Mycena s.s.) driven by repeated elements and novel gene families across ecological guilds.</title>
        <authorList>
            <consortium name="Lawrence Berkeley National Laboratory"/>
            <person name="Harder C.B."/>
            <person name="Miyauchi S."/>
            <person name="Viragh M."/>
            <person name="Kuo A."/>
            <person name="Thoen E."/>
            <person name="Andreopoulos B."/>
            <person name="Lu D."/>
            <person name="Skrede I."/>
            <person name="Drula E."/>
            <person name="Henrissat B."/>
            <person name="Morin E."/>
            <person name="Kohler A."/>
            <person name="Barry K."/>
            <person name="LaButti K."/>
            <person name="Morin E."/>
            <person name="Salamov A."/>
            <person name="Lipzen A."/>
            <person name="Mereny Z."/>
            <person name="Hegedus B."/>
            <person name="Baldrian P."/>
            <person name="Stursova M."/>
            <person name="Weitz H."/>
            <person name="Taylor A."/>
            <person name="Grigoriev I.V."/>
            <person name="Nagy L.G."/>
            <person name="Martin F."/>
            <person name="Kauserud H."/>
        </authorList>
    </citation>
    <scope>NUCLEOTIDE SEQUENCE</scope>
    <source>
        <strain evidence="2">CBHHK200</strain>
    </source>
</reference>
<dbReference type="AlphaFoldDB" id="A0AAD6S0E2"/>
<dbReference type="EMBL" id="JARJCM010000330">
    <property type="protein sequence ID" value="KAJ7018630.1"/>
    <property type="molecule type" value="Genomic_DNA"/>
</dbReference>
<dbReference type="Proteomes" id="UP001218188">
    <property type="component" value="Unassembled WGS sequence"/>
</dbReference>
<feature type="compositionally biased region" description="Polar residues" evidence="1">
    <location>
        <begin position="10"/>
        <end position="32"/>
    </location>
</feature>
<keyword evidence="3" id="KW-1185">Reference proteome</keyword>
<protein>
    <submittedName>
        <fullName evidence="2">Uncharacterized protein</fullName>
    </submittedName>
</protein>
<evidence type="ECO:0000313" key="2">
    <source>
        <dbReference type="EMBL" id="KAJ7018630.1"/>
    </source>
</evidence>
<evidence type="ECO:0000313" key="3">
    <source>
        <dbReference type="Proteomes" id="UP001218188"/>
    </source>
</evidence>
<organism evidence="2 3">
    <name type="scientific">Mycena alexandri</name>
    <dbReference type="NCBI Taxonomy" id="1745969"/>
    <lineage>
        <taxon>Eukaryota</taxon>
        <taxon>Fungi</taxon>
        <taxon>Dikarya</taxon>
        <taxon>Basidiomycota</taxon>
        <taxon>Agaricomycotina</taxon>
        <taxon>Agaricomycetes</taxon>
        <taxon>Agaricomycetidae</taxon>
        <taxon>Agaricales</taxon>
        <taxon>Marasmiineae</taxon>
        <taxon>Mycenaceae</taxon>
        <taxon>Mycena</taxon>
    </lineage>
</organism>